<feature type="region of interest" description="Disordered" evidence="1">
    <location>
        <begin position="74"/>
        <end position="94"/>
    </location>
</feature>
<sequence>MAAEALAQFMSAYTLKGQHVPDRAMTRYRHDIGKMTENNEISTGPGRYMLGVPNRYGNAAFVAEPTLLNQRWGASHDMSSTKTDVESDLTNRGRPHTRAVCGQYNPGDDANTHALTAMPEVTWPRNWERLTDPASTLRGTGWNRWEWLCQNPQENTMVPFEYGVESRLAAKDGYMQRLAVGTPLATTQVAQEHRFLCGELYVEPAVPVARPQGPGPGFQTTTFTDAYPGASQHPSAMGGATLVRDTPRGLVAPQSAMHAPGDVGAVLERIRAETGAMAPPPPFSPEPMPQRIRM</sequence>
<organism evidence="2">
    <name type="scientific">viral metagenome</name>
    <dbReference type="NCBI Taxonomy" id="1070528"/>
    <lineage>
        <taxon>unclassified sequences</taxon>
        <taxon>metagenomes</taxon>
        <taxon>organismal metagenomes</taxon>
    </lineage>
</organism>
<accession>A0A6C0DAY4</accession>
<protein>
    <submittedName>
        <fullName evidence="2">Uncharacterized protein</fullName>
    </submittedName>
</protein>
<evidence type="ECO:0000313" key="2">
    <source>
        <dbReference type="EMBL" id="QHT13550.1"/>
    </source>
</evidence>
<dbReference type="AlphaFoldDB" id="A0A6C0DAY4"/>
<proteinExistence type="predicted"/>
<dbReference type="EMBL" id="MN739575">
    <property type="protein sequence ID" value="QHT13550.1"/>
    <property type="molecule type" value="Genomic_DNA"/>
</dbReference>
<feature type="compositionally biased region" description="Pro residues" evidence="1">
    <location>
        <begin position="278"/>
        <end position="288"/>
    </location>
</feature>
<reference evidence="2" key="1">
    <citation type="journal article" date="2020" name="Nature">
        <title>Giant virus diversity and host interactions through global metagenomics.</title>
        <authorList>
            <person name="Schulz F."/>
            <person name="Roux S."/>
            <person name="Paez-Espino D."/>
            <person name="Jungbluth S."/>
            <person name="Walsh D.A."/>
            <person name="Denef V.J."/>
            <person name="McMahon K.D."/>
            <person name="Konstantinidis K.T."/>
            <person name="Eloe-Fadrosh E.A."/>
            <person name="Kyrpides N.C."/>
            <person name="Woyke T."/>
        </authorList>
    </citation>
    <scope>NUCLEOTIDE SEQUENCE</scope>
    <source>
        <strain evidence="2">GVMAG-M-3300023174-132</strain>
    </source>
</reference>
<name>A0A6C0DAY4_9ZZZZ</name>
<evidence type="ECO:0000256" key="1">
    <source>
        <dbReference type="SAM" id="MobiDB-lite"/>
    </source>
</evidence>
<feature type="region of interest" description="Disordered" evidence="1">
    <location>
        <begin position="275"/>
        <end position="294"/>
    </location>
</feature>